<accession>A0A3Q2GIA8</accession>
<evidence type="ECO:0000313" key="13">
    <source>
        <dbReference type="Ensembl" id="ENSCVAP00000026590.1"/>
    </source>
</evidence>
<evidence type="ECO:0000256" key="5">
    <source>
        <dbReference type="ARBA" id="ARBA00022490"/>
    </source>
</evidence>
<dbReference type="STRING" id="28743.ENSCVAP00000026590"/>
<dbReference type="Pfam" id="PF00787">
    <property type="entry name" value="PX"/>
    <property type="match status" value="1"/>
</dbReference>
<dbReference type="GO" id="GO:0016050">
    <property type="term" value="P:vesicle organization"/>
    <property type="evidence" value="ECO:0007669"/>
    <property type="project" value="TreeGrafter"/>
</dbReference>
<evidence type="ECO:0000256" key="7">
    <source>
        <dbReference type="ARBA" id="ARBA00022927"/>
    </source>
</evidence>
<evidence type="ECO:0000313" key="14">
    <source>
        <dbReference type="Proteomes" id="UP000265020"/>
    </source>
</evidence>
<dbReference type="SMART" id="SM00312">
    <property type="entry name" value="PX"/>
    <property type="match status" value="1"/>
</dbReference>
<reference evidence="13" key="1">
    <citation type="submission" date="2025-08" db="UniProtKB">
        <authorList>
            <consortium name="Ensembl"/>
        </authorList>
    </citation>
    <scope>IDENTIFICATION</scope>
</reference>
<dbReference type="RefSeq" id="XP_015244611.1">
    <property type="nucleotide sequence ID" value="XM_015389125.1"/>
</dbReference>
<dbReference type="InterPro" id="IPR036871">
    <property type="entry name" value="PX_dom_sf"/>
</dbReference>
<evidence type="ECO:0000256" key="6">
    <source>
        <dbReference type="ARBA" id="ARBA00022753"/>
    </source>
</evidence>
<dbReference type="PANTHER" id="PTHR46209">
    <property type="entry name" value="PX DOMAIN-CONTAINING PROTEIN"/>
    <property type="match status" value="1"/>
</dbReference>
<comment type="subcellular location">
    <subcellularLocation>
        <location evidence="2">Cytoplasm</location>
    </subcellularLocation>
    <subcellularLocation>
        <location evidence="10">Endomembrane system</location>
        <topology evidence="10">Peripheral membrane protein</topology>
        <orientation evidence="10">Cytoplasmic side</orientation>
    </subcellularLocation>
    <subcellularLocation>
        <location evidence="1">Endosome</location>
    </subcellularLocation>
</comment>
<dbReference type="KEGG" id="cvg:107093824"/>
<feature type="domain" description="PX" evidence="12">
    <location>
        <begin position="10"/>
        <end position="126"/>
    </location>
</feature>
<keyword evidence="9" id="KW-0472">Membrane</keyword>
<protein>
    <submittedName>
        <fullName evidence="13">Sorting nexin 11</fullName>
    </submittedName>
</protein>
<dbReference type="OrthoDB" id="5227681at2759"/>
<name>A0A3Q2GIA8_CYPVA</name>
<evidence type="ECO:0000256" key="4">
    <source>
        <dbReference type="ARBA" id="ARBA00022448"/>
    </source>
</evidence>
<feature type="compositionally biased region" description="Acidic residues" evidence="11">
    <location>
        <begin position="460"/>
        <end position="471"/>
    </location>
</feature>
<dbReference type="Proteomes" id="UP000265020">
    <property type="component" value="Unassembled WGS sequence"/>
</dbReference>
<dbReference type="Ensembl" id="ENSCVAT00000016808.1">
    <property type="protein sequence ID" value="ENSCVAP00000026590.1"/>
    <property type="gene ID" value="ENSCVAG00000012258.1"/>
</dbReference>
<dbReference type="CDD" id="cd06898">
    <property type="entry name" value="PX_SNX10"/>
    <property type="match status" value="1"/>
</dbReference>
<comment type="similarity">
    <text evidence="3">Belongs to the sorting nexin family.</text>
</comment>
<feature type="compositionally biased region" description="Polar residues" evidence="11">
    <location>
        <begin position="184"/>
        <end position="194"/>
    </location>
</feature>
<evidence type="ECO:0000256" key="2">
    <source>
        <dbReference type="ARBA" id="ARBA00004496"/>
    </source>
</evidence>
<evidence type="ECO:0000259" key="12">
    <source>
        <dbReference type="PROSITE" id="PS50195"/>
    </source>
</evidence>
<dbReference type="GO" id="GO:1901981">
    <property type="term" value="F:phosphatidylinositol phosphate binding"/>
    <property type="evidence" value="ECO:0007669"/>
    <property type="project" value="TreeGrafter"/>
</dbReference>
<dbReference type="InterPro" id="IPR043544">
    <property type="entry name" value="SNX10/11"/>
</dbReference>
<keyword evidence="8" id="KW-0446">Lipid-binding</keyword>
<reference evidence="13" key="2">
    <citation type="submission" date="2025-09" db="UniProtKB">
        <authorList>
            <consortium name="Ensembl"/>
        </authorList>
    </citation>
    <scope>IDENTIFICATION</scope>
</reference>
<feature type="compositionally biased region" description="Basic and acidic residues" evidence="11">
    <location>
        <begin position="294"/>
        <end position="310"/>
    </location>
</feature>
<dbReference type="OMA" id="CLTISYE"/>
<dbReference type="SUPFAM" id="SSF64268">
    <property type="entry name" value="PX domain"/>
    <property type="match status" value="1"/>
</dbReference>
<keyword evidence="4" id="KW-0813">Transport</keyword>
<dbReference type="GO" id="GO:0005768">
    <property type="term" value="C:endosome"/>
    <property type="evidence" value="ECO:0007669"/>
    <property type="project" value="UniProtKB-SubCell"/>
</dbReference>
<dbReference type="AlphaFoldDB" id="A0A3Q2GIA8"/>
<evidence type="ECO:0000256" key="11">
    <source>
        <dbReference type="SAM" id="MobiDB-lite"/>
    </source>
</evidence>
<dbReference type="InterPro" id="IPR001683">
    <property type="entry name" value="PX_dom"/>
</dbReference>
<evidence type="ECO:0000256" key="1">
    <source>
        <dbReference type="ARBA" id="ARBA00004177"/>
    </source>
</evidence>
<feature type="region of interest" description="Disordered" evidence="11">
    <location>
        <begin position="175"/>
        <end position="204"/>
    </location>
</feature>
<dbReference type="CTD" id="29916"/>
<dbReference type="GeneID" id="107093824"/>
<feature type="region of interest" description="Disordered" evidence="11">
    <location>
        <begin position="282"/>
        <end position="445"/>
    </location>
</feature>
<dbReference type="GeneTree" id="ENSGT00940000160113"/>
<evidence type="ECO:0000256" key="9">
    <source>
        <dbReference type="ARBA" id="ARBA00023136"/>
    </source>
</evidence>
<organism evidence="13 14">
    <name type="scientific">Cyprinodon variegatus</name>
    <name type="common">Sheepshead minnow</name>
    <dbReference type="NCBI Taxonomy" id="28743"/>
    <lineage>
        <taxon>Eukaryota</taxon>
        <taxon>Metazoa</taxon>
        <taxon>Chordata</taxon>
        <taxon>Craniata</taxon>
        <taxon>Vertebrata</taxon>
        <taxon>Euteleostomi</taxon>
        <taxon>Actinopterygii</taxon>
        <taxon>Neopterygii</taxon>
        <taxon>Teleostei</taxon>
        <taxon>Neoteleostei</taxon>
        <taxon>Acanthomorphata</taxon>
        <taxon>Ovalentaria</taxon>
        <taxon>Atherinomorphae</taxon>
        <taxon>Cyprinodontiformes</taxon>
        <taxon>Cyprinodontidae</taxon>
        <taxon>Cyprinodon</taxon>
    </lineage>
</organism>
<dbReference type="GO" id="GO:0006886">
    <property type="term" value="P:intracellular protein transport"/>
    <property type="evidence" value="ECO:0007669"/>
    <property type="project" value="InterPro"/>
</dbReference>
<dbReference type="Gene3D" id="3.30.1520.10">
    <property type="entry name" value="Phox-like domain"/>
    <property type="match status" value="1"/>
</dbReference>
<evidence type="ECO:0000256" key="3">
    <source>
        <dbReference type="ARBA" id="ARBA00010883"/>
    </source>
</evidence>
<proteinExistence type="inferred from homology"/>
<feature type="region of interest" description="Disordered" evidence="11">
    <location>
        <begin position="460"/>
        <end position="495"/>
    </location>
</feature>
<keyword evidence="6" id="KW-0967">Endosome</keyword>
<dbReference type="PROSITE" id="PS50195">
    <property type="entry name" value="PX"/>
    <property type="match status" value="1"/>
</dbReference>
<evidence type="ECO:0000256" key="8">
    <source>
        <dbReference type="ARBA" id="ARBA00023121"/>
    </source>
</evidence>
<keyword evidence="14" id="KW-1185">Reference proteome</keyword>
<feature type="compositionally biased region" description="Acidic residues" evidence="11">
    <location>
        <begin position="311"/>
        <end position="326"/>
    </location>
</feature>
<keyword evidence="5" id="KW-0963">Cytoplasm</keyword>
<evidence type="ECO:0000256" key="10">
    <source>
        <dbReference type="ARBA" id="ARBA00029433"/>
    </source>
</evidence>
<feature type="compositionally biased region" description="Basic and acidic residues" evidence="11">
    <location>
        <begin position="345"/>
        <end position="379"/>
    </location>
</feature>
<gene>
    <name evidence="13" type="primary">SNX11</name>
</gene>
<sequence>MISNHEEDEFVAVRVQDPRIQNEGSWNSYVDYKIFLHTNSRAFTAKTSCVRRRYSEFEWLRKKLQKNAGLVPVPELPGKSFFSFNNEDFLEKRRRGLQTFLDKVVHTTVCLSDSQLHLFLQTQLPVGHILDCVQGLTPYTVTDAILTYASSNRGLAQAQQEDSIREPSLTVSYESMESPAPHQPSLQPNKTVNSKPIPDSDPLGDILELCEQRPVASSSQRRENALMRISEGSDQLEVAEQRGSTQASFYLGEILDDSESLSPAEDSCVILTPVEVHSAMGAGYEDGCEGDSVFEDRADPSDSEERKNSESEEVLSAEDSNNEEEVVERHVASEDLSLVCNTHLPDVKPGHDTQPESLKNEESESKEEMIVHLESRDLNSEPEVDLGDSPQQINANEDGGESDEDSQSSNESIIRCSEEESLAEEVGDSIQMKTSPDDIRNWSGVEGSAPNIFYINGCNEEQEDASNWEGDDQQHAPISKSLEPKPATADGDQTESCDFSILESSCQSLEDCNVPKQEASASVALGGSEGT</sequence>
<dbReference type="PANTHER" id="PTHR46209:SF1">
    <property type="entry name" value="SORTING NEXIN-11"/>
    <property type="match status" value="1"/>
</dbReference>
<keyword evidence="7" id="KW-0653">Protein transport</keyword>